<protein>
    <submittedName>
        <fullName evidence="2">Telomere-associated recq-like helicase</fullName>
    </submittedName>
</protein>
<name>A0A7T6XSP0_PENDI</name>
<evidence type="ECO:0000313" key="3">
    <source>
        <dbReference type="Proteomes" id="UP000595662"/>
    </source>
</evidence>
<feature type="region of interest" description="Disordered" evidence="1">
    <location>
        <begin position="1"/>
        <end position="33"/>
    </location>
</feature>
<evidence type="ECO:0000256" key="1">
    <source>
        <dbReference type="SAM" id="MobiDB-lite"/>
    </source>
</evidence>
<dbReference type="RefSeq" id="XP_065957628.1">
    <property type="nucleotide sequence ID" value="XM_066099901.1"/>
</dbReference>
<proteinExistence type="predicted"/>
<feature type="compositionally biased region" description="Basic and acidic residues" evidence="1">
    <location>
        <begin position="154"/>
        <end position="168"/>
    </location>
</feature>
<dbReference type="GeneID" id="26232399"/>
<feature type="region of interest" description="Disordered" evidence="1">
    <location>
        <begin position="149"/>
        <end position="168"/>
    </location>
</feature>
<reference evidence="2 3" key="1">
    <citation type="submission" date="2020-08" db="EMBL/GenBank/DDBJ databases">
        <title>The completed genome sequence of the pathogenic ascomycete fungus Penicillium digitatum.</title>
        <authorList>
            <person name="Wang M."/>
        </authorList>
    </citation>
    <scope>NUCLEOTIDE SEQUENCE [LARGE SCALE GENOMIC DNA]</scope>
    <source>
        <strain evidence="2 3">PdW03</strain>
    </source>
</reference>
<gene>
    <name evidence="2" type="ORF">Pdw03_1438</name>
</gene>
<feature type="compositionally biased region" description="Basic and acidic residues" evidence="1">
    <location>
        <begin position="1"/>
        <end position="10"/>
    </location>
</feature>
<accession>A0A7T6XSP0</accession>
<dbReference type="EMBL" id="CP060778">
    <property type="protein sequence ID" value="QQK46540.1"/>
    <property type="molecule type" value="Genomic_DNA"/>
</dbReference>
<dbReference type="Proteomes" id="UP000595662">
    <property type="component" value="Chromosome 5"/>
</dbReference>
<feature type="region of interest" description="Disordered" evidence="1">
    <location>
        <begin position="319"/>
        <end position="372"/>
    </location>
</feature>
<dbReference type="AlphaFoldDB" id="A0A7T6XSP0"/>
<evidence type="ECO:0000313" key="2">
    <source>
        <dbReference type="EMBL" id="QQK46540.1"/>
    </source>
</evidence>
<dbReference type="VEuPathDB" id="FungiDB:PDIP_87370"/>
<sequence>MPSGLHHMDDITPPGSFLNPPLTPPPTEKKKLSRSAQAVLDCLELHRAGQRPAQPWWRHRLVQDDYTEVLRVLDGDEILRGYVEDKVRLDYDPFRSCVTIRMPTPLHDIFCARVVSEISTQLGRFQKSDKPFADFARKIDHRSTTRIWLPNDTKSGEQTRSERNPDASFKHEKAKYPGVIIEVCYSQKFRAAADLADDYILDTNGNVKLVIALNIEYRGSKKATLSIWRPEDIIVDGVEELRAIAKVEELPFRTASGHPADESAEEPALQLALRDFGPTSISQEYADLDQIIMISSRQLCDFLSYAEAEYQQEVLDEGIVDPFPPGKRKRRRPQTPPENISSEEELTETMKAIKRGRLARDSFGNRIRGPEI</sequence>
<organism evidence="2 3">
    <name type="scientific">Penicillium digitatum</name>
    <name type="common">Green mold</name>
    <dbReference type="NCBI Taxonomy" id="36651"/>
    <lineage>
        <taxon>Eukaryota</taxon>
        <taxon>Fungi</taxon>
        <taxon>Dikarya</taxon>
        <taxon>Ascomycota</taxon>
        <taxon>Pezizomycotina</taxon>
        <taxon>Eurotiomycetes</taxon>
        <taxon>Eurotiomycetidae</taxon>
        <taxon>Eurotiales</taxon>
        <taxon>Aspergillaceae</taxon>
        <taxon>Penicillium</taxon>
    </lineage>
</organism>